<evidence type="ECO:0000256" key="3">
    <source>
        <dbReference type="RuleBase" id="RU000397"/>
    </source>
</evidence>
<dbReference type="AlphaFoldDB" id="A0A0Q3E9S4"/>
<reference evidence="6" key="3">
    <citation type="submission" date="2018-08" db="UniProtKB">
        <authorList>
            <consortium name="EnsemblPlants"/>
        </authorList>
    </citation>
    <scope>IDENTIFICATION</scope>
    <source>
        <strain evidence="6">cv. Bd21</strain>
    </source>
</reference>
<evidence type="ECO:0000256" key="1">
    <source>
        <dbReference type="ARBA" id="ARBA00007406"/>
    </source>
</evidence>
<feature type="domain" description="Glyceraldehyde 3-phosphate dehydrogenase NAD(P) binding" evidence="4">
    <location>
        <begin position="128"/>
        <end position="260"/>
    </location>
</feature>
<accession>A0A0Q3E9S4</accession>
<dbReference type="InterPro" id="IPR020828">
    <property type="entry name" value="GlycerAld_3-P_DH_NAD(P)-bd"/>
</dbReference>
<dbReference type="InterPro" id="IPR020831">
    <property type="entry name" value="GlycerAld/Erythrose_P_DH"/>
</dbReference>
<dbReference type="Gene3D" id="3.40.50.720">
    <property type="entry name" value="NAD(P)-binding Rossmann-like Domain"/>
    <property type="match status" value="2"/>
</dbReference>
<reference evidence="5 6" key="1">
    <citation type="journal article" date="2010" name="Nature">
        <title>Genome sequencing and analysis of the model grass Brachypodium distachyon.</title>
        <authorList>
            <consortium name="International Brachypodium Initiative"/>
        </authorList>
    </citation>
    <scope>NUCLEOTIDE SEQUENCE [LARGE SCALE GENOMIC DNA]</scope>
    <source>
        <strain evidence="5 6">Bd21</strain>
    </source>
</reference>
<dbReference type="Gene3D" id="3.30.360.10">
    <property type="entry name" value="Dihydrodipicolinate Reductase, domain 2"/>
    <property type="match status" value="1"/>
</dbReference>
<dbReference type="Pfam" id="PF00044">
    <property type="entry name" value="Gp_dh_N"/>
    <property type="match status" value="1"/>
</dbReference>
<dbReference type="SUPFAM" id="SSF51735">
    <property type="entry name" value="NAD(P)-binding Rossmann-fold domains"/>
    <property type="match status" value="1"/>
</dbReference>
<dbReference type="EMBL" id="CM000884">
    <property type="protein sequence ID" value="KQJ83164.1"/>
    <property type="molecule type" value="Genomic_DNA"/>
</dbReference>
<keyword evidence="2" id="KW-0560">Oxidoreductase</keyword>
<comment type="similarity">
    <text evidence="1 3">Belongs to the glyceraldehyde-3-phosphate dehydrogenase family.</text>
</comment>
<dbReference type="Gramene" id="KQJ83164">
    <property type="protein sequence ID" value="KQJ83164"/>
    <property type="gene ID" value="BRADI_5g13473v3"/>
</dbReference>
<dbReference type="GO" id="GO:0016620">
    <property type="term" value="F:oxidoreductase activity, acting on the aldehyde or oxo group of donors, NAD or NADP as acceptor"/>
    <property type="evidence" value="ECO:0007669"/>
    <property type="project" value="InterPro"/>
</dbReference>
<gene>
    <name evidence="5" type="ORF">BRADI_5g13473v3</name>
</gene>
<dbReference type="EnsemblPlants" id="KQJ83164">
    <property type="protein sequence ID" value="KQJ83164"/>
    <property type="gene ID" value="BRADI_5g13473v3"/>
</dbReference>
<reference evidence="5" key="2">
    <citation type="submission" date="2017-06" db="EMBL/GenBank/DDBJ databases">
        <title>WGS assembly of Brachypodium distachyon.</title>
        <authorList>
            <consortium name="The International Brachypodium Initiative"/>
            <person name="Lucas S."/>
            <person name="Harmon-Smith M."/>
            <person name="Lail K."/>
            <person name="Tice H."/>
            <person name="Grimwood J."/>
            <person name="Bruce D."/>
            <person name="Barry K."/>
            <person name="Shu S."/>
            <person name="Lindquist E."/>
            <person name="Wang M."/>
            <person name="Pitluck S."/>
            <person name="Vogel J.P."/>
            <person name="Garvin D.F."/>
            <person name="Mockler T.C."/>
            <person name="Schmutz J."/>
            <person name="Rokhsar D."/>
            <person name="Bevan M.W."/>
        </authorList>
    </citation>
    <scope>NUCLEOTIDE SEQUENCE</scope>
    <source>
        <strain evidence="5">Bd21</strain>
    </source>
</reference>
<dbReference type="PANTHER" id="PTHR10836:SF125">
    <property type="entry name" value="GLYCERALDEHYDE 3-PHOSPHATE DEHYDROGENASE NAD(P) BINDING DOMAIN-CONTAINING PROTEIN"/>
    <property type="match status" value="1"/>
</dbReference>
<dbReference type="STRING" id="15368.A0A0Q3E9S4"/>
<dbReference type="InterPro" id="IPR036291">
    <property type="entry name" value="NAD(P)-bd_dom_sf"/>
</dbReference>
<evidence type="ECO:0000313" key="6">
    <source>
        <dbReference type="EnsemblPlants" id="KQJ83164"/>
    </source>
</evidence>
<proteinExistence type="inferred from homology"/>
<sequence>MFWTPMPEVPWAVNCPFAPSLQAKLPDTSMTMSTNPSHIMVVRHAKKYQDSEIGPSRQASDEDVALGTGLNEVTQHTVQTLFEDELEYKKQYPRLDLGNKAALCFSEVKISNCGGHVLGPKPGKETILRVGINGFGRIGRLVARLVLQNKNMELIAVNDPLVSASDMTKALEDTSPGVFPVIKVLAIDDPGKIPWANSGVDYVVESTGHFTDTVTASAHLKGGAKKVVICALSKEAPSFVFGVNEDNYRPHIDIISIADCATICLALLAKILHTRFGIKRCHGTIKGSYSSAAEIKAIQQMSGYAC</sequence>
<evidence type="ECO:0000313" key="5">
    <source>
        <dbReference type="EMBL" id="KQJ83164.1"/>
    </source>
</evidence>
<organism evidence="5">
    <name type="scientific">Brachypodium distachyon</name>
    <name type="common">Purple false brome</name>
    <name type="synonym">Trachynia distachya</name>
    <dbReference type="NCBI Taxonomy" id="15368"/>
    <lineage>
        <taxon>Eukaryota</taxon>
        <taxon>Viridiplantae</taxon>
        <taxon>Streptophyta</taxon>
        <taxon>Embryophyta</taxon>
        <taxon>Tracheophyta</taxon>
        <taxon>Spermatophyta</taxon>
        <taxon>Magnoliopsida</taxon>
        <taxon>Liliopsida</taxon>
        <taxon>Poales</taxon>
        <taxon>Poaceae</taxon>
        <taxon>BOP clade</taxon>
        <taxon>Pooideae</taxon>
        <taxon>Stipodae</taxon>
        <taxon>Brachypodieae</taxon>
        <taxon>Brachypodium</taxon>
    </lineage>
</organism>
<dbReference type="PANTHER" id="PTHR10836">
    <property type="entry name" value="GLYCERALDEHYDE 3-PHOSPHATE DEHYDROGENASE"/>
    <property type="match status" value="1"/>
</dbReference>
<protein>
    <recommendedName>
        <fullName evidence="4">Glyceraldehyde 3-phosphate dehydrogenase NAD(P) binding domain-containing protein</fullName>
    </recommendedName>
</protein>
<dbReference type="GO" id="GO:0051287">
    <property type="term" value="F:NAD binding"/>
    <property type="evidence" value="ECO:0007669"/>
    <property type="project" value="InterPro"/>
</dbReference>
<dbReference type="OrthoDB" id="662912at2759"/>
<name>A0A0Q3E9S4_BRADI</name>
<evidence type="ECO:0000313" key="7">
    <source>
        <dbReference type="Proteomes" id="UP000008810"/>
    </source>
</evidence>
<dbReference type="PRINTS" id="PR00078">
    <property type="entry name" value="G3PDHDRGNASE"/>
</dbReference>
<dbReference type="SMART" id="SM00846">
    <property type="entry name" value="Gp_dh_N"/>
    <property type="match status" value="1"/>
</dbReference>
<evidence type="ECO:0000256" key="2">
    <source>
        <dbReference type="ARBA" id="ARBA00023002"/>
    </source>
</evidence>
<dbReference type="CDD" id="cd05214">
    <property type="entry name" value="GAPDH_I_N"/>
    <property type="match status" value="1"/>
</dbReference>
<keyword evidence="7" id="KW-1185">Reference proteome</keyword>
<dbReference type="Proteomes" id="UP000008810">
    <property type="component" value="Chromosome 5"/>
</dbReference>
<dbReference type="InParanoid" id="A0A0Q3E9S4"/>
<evidence type="ECO:0000259" key="4">
    <source>
        <dbReference type="SMART" id="SM00846"/>
    </source>
</evidence>